<evidence type="ECO:0008006" key="4">
    <source>
        <dbReference type="Google" id="ProtNLM"/>
    </source>
</evidence>
<evidence type="ECO:0000256" key="1">
    <source>
        <dbReference type="SAM" id="Coils"/>
    </source>
</evidence>
<evidence type="ECO:0000313" key="3">
    <source>
        <dbReference type="Proteomes" id="UP001630127"/>
    </source>
</evidence>
<keyword evidence="1" id="KW-0175">Coiled coil</keyword>
<evidence type="ECO:0000313" key="2">
    <source>
        <dbReference type="EMBL" id="KAL3508716.1"/>
    </source>
</evidence>
<dbReference type="Proteomes" id="UP001630127">
    <property type="component" value="Unassembled WGS sequence"/>
</dbReference>
<accession>A0ABD2YMT7</accession>
<protein>
    <recommendedName>
        <fullName evidence="4">OPA3-like protein</fullName>
    </recommendedName>
</protein>
<keyword evidence="3" id="KW-1185">Reference proteome</keyword>
<organism evidence="2 3">
    <name type="scientific">Cinchona calisaya</name>
    <dbReference type="NCBI Taxonomy" id="153742"/>
    <lineage>
        <taxon>Eukaryota</taxon>
        <taxon>Viridiplantae</taxon>
        <taxon>Streptophyta</taxon>
        <taxon>Embryophyta</taxon>
        <taxon>Tracheophyta</taxon>
        <taxon>Spermatophyta</taxon>
        <taxon>Magnoliopsida</taxon>
        <taxon>eudicotyledons</taxon>
        <taxon>Gunneridae</taxon>
        <taxon>Pentapetalae</taxon>
        <taxon>asterids</taxon>
        <taxon>lamiids</taxon>
        <taxon>Gentianales</taxon>
        <taxon>Rubiaceae</taxon>
        <taxon>Cinchonoideae</taxon>
        <taxon>Cinchoneae</taxon>
        <taxon>Cinchona</taxon>
    </lineage>
</organism>
<gene>
    <name evidence="2" type="ORF">ACH5RR_028117</name>
</gene>
<reference evidence="2 3" key="1">
    <citation type="submission" date="2024-11" db="EMBL/GenBank/DDBJ databases">
        <title>A near-complete genome assembly of Cinchona calisaya.</title>
        <authorList>
            <person name="Lian D.C."/>
            <person name="Zhao X.W."/>
            <person name="Wei L."/>
        </authorList>
    </citation>
    <scope>NUCLEOTIDE SEQUENCE [LARGE SCALE GENOMIC DNA]</scope>
    <source>
        <tissue evidence="2">Nenye</tissue>
    </source>
</reference>
<dbReference type="InterPro" id="IPR010754">
    <property type="entry name" value="OPA3-like"/>
</dbReference>
<dbReference type="Pfam" id="PF07047">
    <property type="entry name" value="OPA3"/>
    <property type="match status" value="1"/>
</dbReference>
<comment type="caution">
    <text evidence="2">The sequence shown here is derived from an EMBL/GenBank/DDBJ whole genome shotgun (WGS) entry which is preliminary data.</text>
</comment>
<dbReference type="EMBL" id="JBJUIK010000012">
    <property type="protein sequence ID" value="KAL3508716.1"/>
    <property type="molecule type" value="Genomic_DNA"/>
</dbReference>
<sequence>MGSKTAMVIPVLKLGTLALRTISRPIAARLKKDAGLHPKFRDFIIGIAQANHRFTTIMQRRIYGHASDVFIRPLNEERAVQAAADILGELFVFTVAGLAIVYEVQRSYRSEARKEEKRKQEMEALAQKNDSLSKELEALRKKMEGIGALNRKLAEVEKLAKGCSYDKMFRIWQAQTRPKKAAN</sequence>
<proteinExistence type="predicted"/>
<dbReference type="PANTHER" id="PTHR12499">
    <property type="entry name" value="OPTIC ATROPHY 3 PROTEIN OPA3"/>
    <property type="match status" value="1"/>
</dbReference>
<dbReference type="AlphaFoldDB" id="A0ABD2YMT7"/>
<dbReference type="PANTHER" id="PTHR12499:SF22">
    <property type="entry name" value="OS02G0312500 PROTEIN"/>
    <property type="match status" value="1"/>
</dbReference>
<feature type="coiled-coil region" evidence="1">
    <location>
        <begin position="105"/>
        <end position="149"/>
    </location>
</feature>
<name>A0ABD2YMT7_9GENT</name>